<name>A0A098DPG3_LEUCI</name>
<accession>A0A098DPG3</accession>
<proteinExistence type="predicted"/>
<gene>
    <name evidence="1" type="ORF">BN962_p00006</name>
</gene>
<organism evidence="1">
    <name type="scientific">Leuconostoc citreum</name>
    <dbReference type="NCBI Taxonomy" id="33964"/>
    <lineage>
        <taxon>Bacteria</taxon>
        <taxon>Bacillati</taxon>
        <taxon>Bacillota</taxon>
        <taxon>Bacilli</taxon>
        <taxon>Lactobacillales</taxon>
        <taxon>Lactobacillaceae</taxon>
        <taxon>Leuconostoc</taxon>
    </lineage>
</organism>
<dbReference type="AlphaFoldDB" id="A0A098DPG3"/>
<sequence length="114" mass="13229">MNTERVLIIKLNEHIEGEQKLKERVSSAWKINLDTVYKKNITHVVAMYHQQVIADYTIDDQMGYYLTGDDAGRVWFNLKDYDGDQPLKGKTFDYKTANPATTKILSDLMELEVK</sequence>
<dbReference type="RefSeq" id="WP_162480879.1">
    <property type="nucleotide sequence ID" value="NZ_LN610406.1"/>
</dbReference>
<keyword evidence="1" id="KW-0614">Plasmid</keyword>
<geneLocation type="plasmid" evidence="1">
    <name>1</name>
</geneLocation>
<reference evidence="1" key="1">
    <citation type="submission" date="2014-07" db="EMBL/GenBank/DDBJ databases">
        <authorList>
            <person name="Remaud-Simeon Magali"/>
            <person name="Passerini Delphine"/>
        </authorList>
    </citation>
    <scope>NUCLEOTIDE SEQUENCE</scope>
    <source>
        <strain evidence="1">NRRL B-742</strain>
        <plasmid evidence="1">1</plasmid>
    </source>
</reference>
<dbReference type="EMBL" id="LN610406">
    <property type="protein sequence ID" value="CEF82707.1"/>
    <property type="molecule type" value="Genomic_DNA"/>
</dbReference>
<evidence type="ECO:0000313" key="1">
    <source>
        <dbReference type="EMBL" id="CEF82707.1"/>
    </source>
</evidence>
<protein>
    <submittedName>
        <fullName evidence="1">Uncharacterized protein</fullName>
    </submittedName>
</protein>